<name>A0A1U7YX78_NICSY</name>
<keyword evidence="2" id="KW-1185">Reference proteome</keyword>
<protein>
    <submittedName>
        <fullName evidence="3">Uncharacterized protein LOC104248732</fullName>
    </submittedName>
</protein>
<feature type="region of interest" description="Disordered" evidence="1">
    <location>
        <begin position="13"/>
        <end position="38"/>
    </location>
</feature>
<reference evidence="3" key="2">
    <citation type="submission" date="2025-08" db="UniProtKB">
        <authorList>
            <consortium name="RefSeq"/>
        </authorList>
    </citation>
    <scope>IDENTIFICATION</scope>
    <source>
        <tissue evidence="3">Leaf</tissue>
    </source>
</reference>
<evidence type="ECO:0000256" key="1">
    <source>
        <dbReference type="SAM" id="MobiDB-lite"/>
    </source>
</evidence>
<reference evidence="2" key="1">
    <citation type="journal article" date="2013" name="Genome Biol.">
        <title>Reference genomes and transcriptomes of Nicotiana sylvestris and Nicotiana tomentosiformis.</title>
        <authorList>
            <person name="Sierro N."/>
            <person name="Battey J.N."/>
            <person name="Ouadi S."/>
            <person name="Bovet L."/>
            <person name="Goepfert S."/>
            <person name="Bakaher N."/>
            <person name="Peitsch M.C."/>
            <person name="Ivanov N.V."/>
        </authorList>
    </citation>
    <scope>NUCLEOTIDE SEQUENCE [LARGE SCALE GENOMIC DNA]</scope>
</reference>
<dbReference type="Proteomes" id="UP000189701">
    <property type="component" value="Unplaced"/>
</dbReference>
<dbReference type="RefSeq" id="XP_009803345.1">
    <property type="nucleotide sequence ID" value="XM_009805043.1"/>
</dbReference>
<accession>A0A1U7YX78</accession>
<proteinExistence type="predicted"/>
<gene>
    <name evidence="3" type="primary">LOC104248732</name>
</gene>
<sequence length="201" mass="22872">MLNLPDKIQYEDEHGAQPSHVPTAASPSFEPKDTDCQEDIESVSSKLRKLEEGIKKVDGKLDAFRKAVFEELSSLREFTDQSLKSVMNVVNRRFDLDESKFVGSSTKNNNQHQGENNHQFQFNVGDQLNASTSNTEHVQPHVDLYPDFQEAAEAYNAAEASAEHLQVNVEEEPVIDEVAEAQQGVCHQWLRMNKQFRKELR</sequence>
<dbReference type="AlphaFoldDB" id="A0A1U7YX78"/>
<evidence type="ECO:0000313" key="2">
    <source>
        <dbReference type="Proteomes" id="UP000189701"/>
    </source>
</evidence>
<organism evidence="2 3">
    <name type="scientific">Nicotiana sylvestris</name>
    <name type="common">Wood tobacco</name>
    <name type="synonym">South American tobacco</name>
    <dbReference type="NCBI Taxonomy" id="4096"/>
    <lineage>
        <taxon>Eukaryota</taxon>
        <taxon>Viridiplantae</taxon>
        <taxon>Streptophyta</taxon>
        <taxon>Embryophyta</taxon>
        <taxon>Tracheophyta</taxon>
        <taxon>Spermatophyta</taxon>
        <taxon>Magnoliopsida</taxon>
        <taxon>eudicotyledons</taxon>
        <taxon>Gunneridae</taxon>
        <taxon>Pentapetalae</taxon>
        <taxon>asterids</taxon>
        <taxon>lamiids</taxon>
        <taxon>Solanales</taxon>
        <taxon>Solanaceae</taxon>
        <taxon>Nicotianoideae</taxon>
        <taxon>Nicotianeae</taxon>
        <taxon>Nicotiana</taxon>
    </lineage>
</organism>
<evidence type="ECO:0000313" key="3">
    <source>
        <dbReference type="RefSeq" id="XP_009803345.1"/>
    </source>
</evidence>